<reference evidence="2" key="1">
    <citation type="submission" date="2014-09" db="EMBL/GenBank/DDBJ databases">
        <authorList>
            <person name="Magalhaes I.L.F."/>
            <person name="Oliveira U."/>
            <person name="Santos F.R."/>
            <person name="Vidigal T.H.D.A."/>
            <person name="Brescovit A.D."/>
            <person name="Santos A.J."/>
        </authorList>
    </citation>
    <scope>NUCLEOTIDE SEQUENCE</scope>
    <source>
        <tissue evidence="2">Shoot tissue taken approximately 20 cm above the soil surface</tissue>
    </source>
</reference>
<dbReference type="AlphaFoldDB" id="A0A0A9F3H9"/>
<proteinExistence type="predicted"/>
<evidence type="ECO:0000313" key="2">
    <source>
        <dbReference type="EMBL" id="JAE07565.1"/>
    </source>
</evidence>
<evidence type="ECO:0000256" key="1">
    <source>
        <dbReference type="SAM" id="MobiDB-lite"/>
    </source>
</evidence>
<organism evidence="2">
    <name type="scientific">Arundo donax</name>
    <name type="common">Giant reed</name>
    <name type="synonym">Donax arundinaceus</name>
    <dbReference type="NCBI Taxonomy" id="35708"/>
    <lineage>
        <taxon>Eukaryota</taxon>
        <taxon>Viridiplantae</taxon>
        <taxon>Streptophyta</taxon>
        <taxon>Embryophyta</taxon>
        <taxon>Tracheophyta</taxon>
        <taxon>Spermatophyta</taxon>
        <taxon>Magnoliopsida</taxon>
        <taxon>Liliopsida</taxon>
        <taxon>Poales</taxon>
        <taxon>Poaceae</taxon>
        <taxon>PACMAD clade</taxon>
        <taxon>Arundinoideae</taxon>
        <taxon>Arundineae</taxon>
        <taxon>Arundo</taxon>
    </lineage>
</organism>
<name>A0A0A9F3H9_ARUDO</name>
<accession>A0A0A9F3H9</accession>
<feature type="region of interest" description="Disordered" evidence="1">
    <location>
        <begin position="1"/>
        <end position="28"/>
    </location>
</feature>
<dbReference type="EMBL" id="GBRH01190331">
    <property type="protein sequence ID" value="JAE07565.1"/>
    <property type="molecule type" value="Transcribed_RNA"/>
</dbReference>
<sequence>MALASRSHCLSSAAAHRRAPNARPELTRGRYRSCTMASSASTCSTHVTRE</sequence>
<reference evidence="2" key="2">
    <citation type="journal article" date="2015" name="Data Brief">
        <title>Shoot transcriptome of the giant reed, Arundo donax.</title>
        <authorList>
            <person name="Barrero R.A."/>
            <person name="Guerrero F.D."/>
            <person name="Moolhuijzen P."/>
            <person name="Goolsby J.A."/>
            <person name="Tidwell J."/>
            <person name="Bellgard S.E."/>
            <person name="Bellgard M.I."/>
        </authorList>
    </citation>
    <scope>NUCLEOTIDE SEQUENCE</scope>
    <source>
        <tissue evidence="2">Shoot tissue taken approximately 20 cm above the soil surface</tissue>
    </source>
</reference>
<protein>
    <submittedName>
        <fullName evidence="2">Ocl5</fullName>
    </submittedName>
</protein>